<dbReference type="CDD" id="cd08996">
    <property type="entry name" value="GH32_FFase"/>
    <property type="match status" value="1"/>
</dbReference>
<reference evidence="9" key="2">
    <citation type="submission" date="2023-06" db="EMBL/GenBank/DDBJ databases">
        <authorList>
            <consortium name="Lawrence Berkeley National Laboratory"/>
            <person name="Haridas S."/>
            <person name="Hensen N."/>
            <person name="Bonometti L."/>
            <person name="Westerberg I."/>
            <person name="Brannstrom I.O."/>
            <person name="Guillou S."/>
            <person name="Cros-Aarteil S."/>
            <person name="Calhoun S."/>
            <person name="Kuo A."/>
            <person name="Mondo S."/>
            <person name="Pangilinan J."/>
            <person name="Riley R."/>
            <person name="Labutti K."/>
            <person name="Andreopoulos B."/>
            <person name="Lipzen A."/>
            <person name="Chen C."/>
            <person name="Yanf M."/>
            <person name="Daum C."/>
            <person name="Ng V."/>
            <person name="Clum A."/>
            <person name="Steindorff A."/>
            <person name="Ohm R."/>
            <person name="Martin F."/>
            <person name="Silar P."/>
            <person name="Natvig D."/>
            <person name="Lalanne C."/>
            <person name="Gautier V."/>
            <person name="Ament-Velasquez S.L."/>
            <person name="Kruys A."/>
            <person name="Hutchinson M.I."/>
            <person name="Powell A.J."/>
            <person name="Barry K."/>
            <person name="Miller A.N."/>
            <person name="Grigoriev I.V."/>
            <person name="Debuchy R."/>
            <person name="Gladieux P."/>
            <person name="Thoren M.H."/>
            <person name="Johannesson H."/>
        </authorList>
    </citation>
    <scope>NUCLEOTIDE SEQUENCE</scope>
    <source>
        <strain evidence="9">CBS 560.94</strain>
    </source>
</reference>
<dbReference type="InterPro" id="IPR013189">
    <property type="entry name" value="Glyco_hydro_32_C"/>
</dbReference>
<keyword evidence="3 5" id="KW-0378">Hydrolase</keyword>
<name>A0AAE0JLH2_9PEZI</name>
<evidence type="ECO:0000256" key="1">
    <source>
        <dbReference type="ARBA" id="ARBA00009902"/>
    </source>
</evidence>
<evidence type="ECO:0000256" key="5">
    <source>
        <dbReference type="RuleBase" id="RU362110"/>
    </source>
</evidence>
<protein>
    <recommendedName>
        <fullName evidence="2">beta-fructofuranosidase</fullName>
        <ecNumber evidence="2">3.2.1.26</ecNumber>
    </recommendedName>
</protein>
<proteinExistence type="inferred from homology"/>
<dbReference type="PANTHER" id="PTHR43101">
    <property type="entry name" value="BETA-FRUCTOSIDASE"/>
    <property type="match status" value="1"/>
</dbReference>
<evidence type="ECO:0000313" key="9">
    <source>
        <dbReference type="EMBL" id="KAK3351842.1"/>
    </source>
</evidence>
<dbReference type="AlphaFoldDB" id="A0AAE0JLH2"/>
<dbReference type="InterPro" id="IPR013320">
    <property type="entry name" value="ConA-like_dom_sf"/>
</dbReference>
<sequence>MTKTIPYKNVLLGLLSLASVLPDGTTAAVLPRTAGCGCHSNHHPGPENPSFETGDLSGWTVVSGTAFGNASVTTTASYKSGSFNQVGPLNQVGKQFLWGMLQDGDAAVGTLRSSTFRASSTMSFLVGGGYDPANLYVGVVLERDGTLLFSQTATNDEALIRIVWDTSAYAGQNVYMVVVDTSTQGHINLDDVRTGCHALHDGGLSFNALGQHNQPPQNSTALSAASLYALDPIRPQFHYTPYQGWINDPAGLIQWGGKYHLFNQFNPVAPLWGPMHWSHAESTDAVHWRELPVALYPPYPDNPQDTSGRYTGSAVLNKDTGALQLIYTDATNVIWHPKAVAEVVSSAVSSDGINFDLSNSNPIIAAPPPDSASGFRDPKVFWDPTDNTWKMVVGSGDSRSGKVQLYKSTSPTSSELTAWEYVGVLHQGDDSSRGTMWECPNFFPIGDKWALFYGQDKASVGWYEVGTYNGTTFTSEKLGLLDAGPDSYAAQWFVDDAARNLLVTWMGSWTTSKWPSRVNGWAGAQSLMRELFIREDGGLGQKVVDEVSLLASGPAKSLGRTDVHNGTMTVGSSNTARLQASIDLVASTAPAFTIELFASKAESVSLVYSFGNRSLTLDTTRAGYGQAGKWSATIAKPADNRLSLDILIDRSSLEIFVGDGTAMTATVFPRYQESNNIRIVCRGGKTVFDDIVLTPLGSAWV</sequence>
<dbReference type="GO" id="GO:0005975">
    <property type="term" value="P:carbohydrate metabolic process"/>
    <property type="evidence" value="ECO:0007669"/>
    <property type="project" value="InterPro"/>
</dbReference>
<dbReference type="GeneID" id="87858037"/>
<dbReference type="InterPro" id="IPR051214">
    <property type="entry name" value="GH32_Enzymes"/>
</dbReference>
<dbReference type="Pfam" id="PF08244">
    <property type="entry name" value="Glyco_hydro_32C"/>
    <property type="match status" value="1"/>
</dbReference>
<comment type="similarity">
    <text evidence="1 5">Belongs to the glycosyl hydrolase 32 family.</text>
</comment>
<dbReference type="SUPFAM" id="SSF49899">
    <property type="entry name" value="Concanavalin A-like lectins/glucanases"/>
    <property type="match status" value="1"/>
</dbReference>
<keyword evidence="6" id="KW-0732">Signal</keyword>
<dbReference type="SUPFAM" id="SSF75005">
    <property type="entry name" value="Arabinanase/levansucrase/invertase"/>
    <property type="match status" value="1"/>
</dbReference>
<dbReference type="InterPro" id="IPR001362">
    <property type="entry name" value="Glyco_hydro_32"/>
</dbReference>
<keyword evidence="4 5" id="KW-0326">Glycosidase</keyword>
<evidence type="ECO:0000313" key="10">
    <source>
        <dbReference type="Proteomes" id="UP001278500"/>
    </source>
</evidence>
<dbReference type="PANTHER" id="PTHR43101:SF1">
    <property type="entry name" value="BETA-FRUCTOSIDASE"/>
    <property type="match status" value="1"/>
</dbReference>
<feature type="signal peptide" evidence="6">
    <location>
        <begin position="1"/>
        <end position="27"/>
    </location>
</feature>
<feature type="chain" id="PRO_5041904927" description="beta-fructofuranosidase" evidence="6">
    <location>
        <begin position="28"/>
        <end position="701"/>
    </location>
</feature>
<evidence type="ECO:0000259" key="7">
    <source>
        <dbReference type="Pfam" id="PF00251"/>
    </source>
</evidence>
<evidence type="ECO:0000256" key="6">
    <source>
        <dbReference type="SAM" id="SignalP"/>
    </source>
</evidence>
<feature type="domain" description="Glycosyl hydrolase family 32 N-terminal" evidence="7">
    <location>
        <begin position="238"/>
        <end position="536"/>
    </location>
</feature>
<dbReference type="Gene3D" id="2.115.10.20">
    <property type="entry name" value="Glycosyl hydrolase domain, family 43"/>
    <property type="match status" value="1"/>
</dbReference>
<dbReference type="InterPro" id="IPR023296">
    <property type="entry name" value="Glyco_hydro_beta-prop_sf"/>
</dbReference>
<evidence type="ECO:0000256" key="4">
    <source>
        <dbReference type="ARBA" id="ARBA00023295"/>
    </source>
</evidence>
<dbReference type="EMBL" id="JAUEPP010000002">
    <property type="protein sequence ID" value="KAK3351842.1"/>
    <property type="molecule type" value="Genomic_DNA"/>
</dbReference>
<feature type="domain" description="Glycosyl hydrolase family 32 C-terminal" evidence="8">
    <location>
        <begin position="567"/>
        <end position="692"/>
    </location>
</feature>
<dbReference type="Gene3D" id="2.60.120.560">
    <property type="entry name" value="Exo-inulinase, domain 1"/>
    <property type="match status" value="1"/>
</dbReference>
<dbReference type="SMART" id="SM00640">
    <property type="entry name" value="Glyco_32"/>
    <property type="match status" value="1"/>
</dbReference>
<accession>A0AAE0JLH2</accession>
<reference evidence="9" key="1">
    <citation type="journal article" date="2023" name="Mol. Phylogenet. Evol.">
        <title>Genome-scale phylogeny and comparative genomics of the fungal order Sordariales.</title>
        <authorList>
            <person name="Hensen N."/>
            <person name="Bonometti L."/>
            <person name="Westerberg I."/>
            <person name="Brannstrom I.O."/>
            <person name="Guillou S."/>
            <person name="Cros-Aarteil S."/>
            <person name="Calhoun S."/>
            <person name="Haridas S."/>
            <person name="Kuo A."/>
            <person name="Mondo S."/>
            <person name="Pangilinan J."/>
            <person name="Riley R."/>
            <person name="LaButti K."/>
            <person name="Andreopoulos B."/>
            <person name="Lipzen A."/>
            <person name="Chen C."/>
            <person name="Yan M."/>
            <person name="Daum C."/>
            <person name="Ng V."/>
            <person name="Clum A."/>
            <person name="Steindorff A."/>
            <person name="Ohm R.A."/>
            <person name="Martin F."/>
            <person name="Silar P."/>
            <person name="Natvig D.O."/>
            <person name="Lalanne C."/>
            <person name="Gautier V."/>
            <person name="Ament-Velasquez S.L."/>
            <person name="Kruys A."/>
            <person name="Hutchinson M.I."/>
            <person name="Powell A.J."/>
            <person name="Barry K."/>
            <person name="Miller A.N."/>
            <person name="Grigoriev I.V."/>
            <person name="Debuchy R."/>
            <person name="Gladieux P."/>
            <person name="Hiltunen Thoren M."/>
            <person name="Johannesson H."/>
        </authorList>
    </citation>
    <scope>NUCLEOTIDE SEQUENCE</scope>
    <source>
        <strain evidence="9">CBS 560.94</strain>
    </source>
</reference>
<dbReference type="EC" id="3.2.1.26" evidence="2"/>
<dbReference type="Pfam" id="PF00251">
    <property type="entry name" value="Glyco_hydro_32N"/>
    <property type="match status" value="1"/>
</dbReference>
<evidence type="ECO:0000256" key="3">
    <source>
        <dbReference type="ARBA" id="ARBA00022801"/>
    </source>
</evidence>
<organism evidence="9 10">
    <name type="scientific">Neurospora tetraspora</name>
    <dbReference type="NCBI Taxonomy" id="94610"/>
    <lineage>
        <taxon>Eukaryota</taxon>
        <taxon>Fungi</taxon>
        <taxon>Dikarya</taxon>
        <taxon>Ascomycota</taxon>
        <taxon>Pezizomycotina</taxon>
        <taxon>Sordariomycetes</taxon>
        <taxon>Sordariomycetidae</taxon>
        <taxon>Sordariales</taxon>
        <taxon>Sordariaceae</taxon>
        <taxon>Neurospora</taxon>
    </lineage>
</organism>
<evidence type="ECO:0000259" key="8">
    <source>
        <dbReference type="Pfam" id="PF08244"/>
    </source>
</evidence>
<dbReference type="RefSeq" id="XP_062685137.1">
    <property type="nucleotide sequence ID" value="XM_062820883.1"/>
</dbReference>
<dbReference type="GO" id="GO:0004564">
    <property type="term" value="F:beta-fructofuranosidase activity"/>
    <property type="evidence" value="ECO:0007669"/>
    <property type="project" value="UniProtKB-EC"/>
</dbReference>
<evidence type="ECO:0000256" key="2">
    <source>
        <dbReference type="ARBA" id="ARBA00012758"/>
    </source>
</evidence>
<keyword evidence="10" id="KW-1185">Reference proteome</keyword>
<gene>
    <name evidence="9" type="ORF">B0H65DRAFT_136487</name>
</gene>
<dbReference type="InterPro" id="IPR013148">
    <property type="entry name" value="Glyco_hydro_32_N"/>
</dbReference>
<dbReference type="Proteomes" id="UP001278500">
    <property type="component" value="Unassembled WGS sequence"/>
</dbReference>
<comment type="caution">
    <text evidence="9">The sequence shown here is derived from an EMBL/GenBank/DDBJ whole genome shotgun (WGS) entry which is preliminary data.</text>
</comment>